<proteinExistence type="predicted"/>
<dbReference type="Pfam" id="PF00596">
    <property type="entry name" value="Aldolase_II"/>
    <property type="match status" value="1"/>
</dbReference>
<name>A0A0V1PQA4_9ASCO</name>
<evidence type="ECO:0000313" key="3">
    <source>
        <dbReference type="Proteomes" id="UP000054251"/>
    </source>
</evidence>
<accession>A0A0V1PQA4</accession>
<dbReference type="Proteomes" id="UP000054251">
    <property type="component" value="Unassembled WGS sequence"/>
</dbReference>
<keyword evidence="3" id="KW-1185">Reference proteome</keyword>
<comment type="caution">
    <text evidence="2">The sequence shown here is derived from an EMBL/GenBank/DDBJ whole genome shotgun (WGS) entry which is preliminary data.</text>
</comment>
<evidence type="ECO:0000313" key="2">
    <source>
        <dbReference type="EMBL" id="KRZ98428.1"/>
    </source>
</evidence>
<gene>
    <name evidence="2" type="ORF">AC631_05806</name>
</gene>
<dbReference type="Gene3D" id="3.40.225.10">
    <property type="entry name" value="Class II aldolase/adducin N-terminal domain"/>
    <property type="match status" value="1"/>
</dbReference>
<dbReference type="RefSeq" id="XP_015464531.1">
    <property type="nucleotide sequence ID" value="XM_015614635.1"/>
</dbReference>
<dbReference type="SUPFAM" id="SSF53639">
    <property type="entry name" value="AraD/HMP-PK domain-like"/>
    <property type="match status" value="1"/>
</dbReference>
<evidence type="ECO:0000259" key="1">
    <source>
        <dbReference type="Pfam" id="PF00596"/>
    </source>
</evidence>
<dbReference type="GeneID" id="26842815"/>
<dbReference type="InterPro" id="IPR001303">
    <property type="entry name" value="Aldolase_II/adducin_N"/>
</dbReference>
<protein>
    <recommendedName>
        <fullName evidence="1">Class II aldolase/adducin N-terminal domain-containing protein</fullName>
    </recommendedName>
</protein>
<reference evidence="2 3" key="1">
    <citation type="submission" date="2015-11" db="EMBL/GenBank/DDBJ databases">
        <title>The genome of Debaryomyces fabryi.</title>
        <authorList>
            <person name="Tafer H."/>
            <person name="Lopandic K."/>
        </authorList>
    </citation>
    <scope>NUCLEOTIDE SEQUENCE [LARGE SCALE GENOMIC DNA]</scope>
    <source>
        <strain evidence="2 3">CBS 789</strain>
    </source>
</reference>
<sequence>MAIAQAIGNGKGAILTNHGLLTFGSTVDLAAHLFTLMENCCEVQLLADSGSTCKEKSQIRDEEAGYTEYMIGDNETLYTEFQPDYEMEVHLSKGDFLCKD</sequence>
<feature type="domain" description="Class II aldolase/adducin N-terminal" evidence="1">
    <location>
        <begin position="2"/>
        <end position="45"/>
    </location>
</feature>
<dbReference type="AlphaFoldDB" id="A0A0V1PQA4"/>
<dbReference type="OrthoDB" id="3238794at2759"/>
<dbReference type="InterPro" id="IPR036409">
    <property type="entry name" value="Aldolase_II/adducin_N_sf"/>
</dbReference>
<organism evidence="2 3">
    <name type="scientific">Debaryomyces fabryi</name>
    <dbReference type="NCBI Taxonomy" id="58627"/>
    <lineage>
        <taxon>Eukaryota</taxon>
        <taxon>Fungi</taxon>
        <taxon>Dikarya</taxon>
        <taxon>Ascomycota</taxon>
        <taxon>Saccharomycotina</taxon>
        <taxon>Pichiomycetes</taxon>
        <taxon>Debaryomycetaceae</taxon>
        <taxon>Debaryomyces</taxon>
    </lineage>
</organism>
<dbReference type="EMBL" id="LMYN01000288">
    <property type="protein sequence ID" value="KRZ98428.1"/>
    <property type="molecule type" value="Genomic_DNA"/>
</dbReference>